<proteinExistence type="predicted"/>
<protein>
    <submittedName>
        <fullName evidence="1">Uncharacterized protein</fullName>
    </submittedName>
</protein>
<organism evidence="1 2">
    <name type="scientific">Smallanthus sonchifolius</name>
    <dbReference type="NCBI Taxonomy" id="185202"/>
    <lineage>
        <taxon>Eukaryota</taxon>
        <taxon>Viridiplantae</taxon>
        <taxon>Streptophyta</taxon>
        <taxon>Embryophyta</taxon>
        <taxon>Tracheophyta</taxon>
        <taxon>Spermatophyta</taxon>
        <taxon>Magnoliopsida</taxon>
        <taxon>eudicotyledons</taxon>
        <taxon>Gunneridae</taxon>
        <taxon>Pentapetalae</taxon>
        <taxon>asterids</taxon>
        <taxon>campanulids</taxon>
        <taxon>Asterales</taxon>
        <taxon>Asteraceae</taxon>
        <taxon>Asteroideae</taxon>
        <taxon>Heliantheae alliance</taxon>
        <taxon>Millerieae</taxon>
        <taxon>Smallanthus</taxon>
    </lineage>
</organism>
<evidence type="ECO:0000313" key="2">
    <source>
        <dbReference type="Proteomes" id="UP001056120"/>
    </source>
</evidence>
<sequence length="1102" mass="113967">MQKEHSGPVNEAVRAAGCFGANVGANRSANGDCFGGGCRLFMAGGGAFEAGLGAVACARRRGGLYFGADVGTGTGVSALVEASVGAVVKAVCGAGGAWAAIGGGGGFWAAGCFGANVGANGSANGDCFGCGCRLFMAGGGAFEAGLGAVACARRRGGLYFGADVGTGTGVSALVEAGVGAVVGLFVVQAVLGQRLVVVEGFANVGANGSANGDCFGGGCRLFMAGGGAFEAGLGAVACARRRGGFYFGVDVGTGTGVSALVEAGVGAVVGAVCGAGGAWAAIGGGGGFWAAGCFGANVGANGSANGDCFGGGCRLFMAGGGAFEAGLGAVACARRRGGLYFGADVGTRAGVSALVEAGVGAVVGLFVVQAVLRQRLVVVEGFAVRAAGCFGANVGANGSANGDCFGGGCRLFMAGDGAFEAGLGAVACARRRGGLYFGADVGTGTGVSALVEAGVGAVVGAVCGAGGAWAAIGGGGGFWSLSASSRIQSHACQLEDIIWDDLDRGDDHIVPHPTNAHTSKNSSERDSHNKLRRETTPVLRNTGNLDDSHTICQEKTEKDSKPLDKKKKIMEKESPSHAPHGVFNDSCDGEIVKDMPNLASDDIRMQDDCFKGSYATSATGDNNSYSYTPTQLSQAGDLCFVDNNCEDKDSGDLLYYGWPDIGNFEDVDKMLRGCDSSFGLGVTDNDGELGWFTSDRIEGTEEALKMDFKFPCPEPSGLKNILHPDHGSSESNNHRSSCISESKDELNYRDQINLQKRQSKHHNQAEGKKARKGVGNNDGSFYQVSDLRSTDCRLSSNNKSDQAFTSVGNRQQYRNLELDYFGHMQSNSYLPPDYPHQTTTVPMLSGIKSEHKGLKSPSPRGSSYASNQSSGDPSFAGTAAETDEQKQSQGFQPIFIGSPRQMGIMFQSSKGFLVSDEKQGNLSVKEHVSRRDIEGDQKGVDTGLLNVQESSSVSSGLDEISLEATSFRQLRQVMEQLDLRTKLCIRDSLYRLARSAEQRHNNPSVSSGATDANDLGGPLMSERTNKCTGFIDMETDTNPIDRSIAHLLFHRPSESHNLPSPFPPQPNLNHGSFPRRSILGEKLVCEQEAAGESNDTMGGDGI</sequence>
<accession>A0ACB9I6Y4</accession>
<reference evidence="1 2" key="2">
    <citation type="journal article" date="2022" name="Mol. Ecol. Resour.">
        <title>The genomes of chicory, endive, great burdock and yacon provide insights into Asteraceae paleo-polyploidization history and plant inulin production.</title>
        <authorList>
            <person name="Fan W."/>
            <person name="Wang S."/>
            <person name="Wang H."/>
            <person name="Wang A."/>
            <person name="Jiang F."/>
            <person name="Liu H."/>
            <person name="Zhao H."/>
            <person name="Xu D."/>
            <person name="Zhang Y."/>
        </authorList>
    </citation>
    <scope>NUCLEOTIDE SEQUENCE [LARGE SCALE GENOMIC DNA]</scope>
    <source>
        <strain evidence="2">cv. Yunnan</strain>
        <tissue evidence="1">Leaves</tissue>
    </source>
</reference>
<comment type="caution">
    <text evidence="1">The sequence shown here is derived from an EMBL/GenBank/DDBJ whole genome shotgun (WGS) entry which is preliminary data.</text>
</comment>
<name>A0ACB9I6Y4_9ASTR</name>
<dbReference type="EMBL" id="CM042027">
    <property type="protein sequence ID" value="KAI3803827.1"/>
    <property type="molecule type" value="Genomic_DNA"/>
</dbReference>
<keyword evidence="2" id="KW-1185">Reference proteome</keyword>
<evidence type="ECO:0000313" key="1">
    <source>
        <dbReference type="EMBL" id="KAI3803827.1"/>
    </source>
</evidence>
<dbReference type="Proteomes" id="UP001056120">
    <property type="component" value="Linkage Group LG10"/>
</dbReference>
<gene>
    <name evidence="1" type="ORF">L1987_31989</name>
</gene>
<reference evidence="2" key="1">
    <citation type="journal article" date="2022" name="Mol. Ecol. Resour.">
        <title>The genomes of chicory, endive, great burdock and yacon provide insights into Asteraceae palaeo-polyploidization history and plant inulin production.</title>
        <authorList>
            <person name="Fan W."/>
            <person name="Wang S."/>
            <person name="Wang H."/>
            <person name="Wang A."/>
            <person name="Jiang F."/>
            <person name="Liu H."/>
            <person name="Zhao H."/>
            <person name="Xu D."/>
            <person name="Zhang Y."/>
        </authorList>
    </citation>
    <scope>NUCLEOTIDE SEQUENCE [LARGE SCALE GENOMIC DNA]</scope>
    <source>
        <strain evidence="2">cv. Yunnan</strain>
    </source>
</reference>